<dbReference type="SUPFAM" id="SSF48264">
    <property type="entry name" value="Cytochrome P450"/>
    <property type="match status" value="1"/>
</dbReference>
<evidence type="ECO:0000313" key="3">
    <source>
        <dbReference type="Proteomes" id="UP000037020"/>
    </source>
</evidence>
<accession>A0ABR5IRW6</accession>
<protein>
    <submittedName>
        <fullName evidence="2">Cytochrome P450</fullName>
    </submittedName>
</protein>
<dbReference type="Gene3D" id="1.10.630.10">
    <property type="entry name" value="Cytochrome P450"/>
    <property type="match status" value="1"/>
</dbReference>
<dbReference type="PANTHER" id="PTHR46696">
    <property type="entry name" value="P450, PUTATIVE (EUROFUNG)-RELATED"/>
    <property type="match status" value="1"/>
</dbReference>
<name>A0ABR5IRW6_9ACTN</name>
<proteinExistence type="inferred from homology"/>
<keyword evidence="3" id="KW-1185">Reference proteome</keyword>
<gene>
    <name evidence="2" type="ORF">ADK38_45240</name>
</gene>
<reference evidence="2 3" key="1">
    <citation type="submission" date="2015-07" db="EMBL/GenBank/DDBJ databases">
        <authorList>
            <person name="Ju K.-S."/>
            <person name="Doroghazi J.R."/>
            <person name="Metcalf W.W."/>
        </authorList>
    </citation>
    <scope>NUCLEOTIDE SEQUENCE [LARGE SCALE GENOMIC DNA]</scope>
    <source>
        <strain evidence="2 3">NRRL B-3589</strain>
    </source>
</reference>
<dbReference type="EMBL" id="LGUT01004461">
    <property type="protein sequence ID" value="KOG48887.1"/>
    <property type="molecule type" value="Genomic_DNA"/>
</dbReference>
<comment type="caution">
    <text evidence="2">The sequence shown here is derived from an EMBL/GenBank/DDBJ whole genome shotgun (WGS) entry which is preliminary data.</text>
</comment>
<dbReference type="Proteomes" id="UP000037020">
    <property type="component" value="Unassembled WGS sequence"/>
</dbReference>
<feature type="non-terminal residue" evidence="2">
    <location>
        <position position="1"/>
    </location>
</feature>
<sequence length="312" mass="33106">HRRMRGAVADALARVNGHELIRSVRATAERLIAEFATGGATEAELVGQYARALPLHVVTGLLGIGAEAGPPLVEAITTTVAATAESPAASRRMSAMLSELIEEKRRAPGEDLVSWLLGHDAGLSDEELLHNIVVTIVAGNRTTGNWIATTLLILLTDPAFRSSLSRGHLTVDDALDLVLWRFPPTQNFPARYATRDLSFGGQDVRAGDMLVLGLAGANADPEVLPADGRPVVGNRSHLAFGAGPHTCPAQDPARLIARTAVDTLRHRLPDLELAVPESALTWAASPWTKELAALPVRFSRPALAATALGDPR</sequence>
<organism evidence="2 3">
    <name type="scientific">Streptomyces varsoviensis</name>
    <dbReference type="NCBI Taxonomy" id="67373"/>
    <lineage>
        <taxon>Bacteria</taxon>
        <taxon>Bacillati</taxon>
        <taxon>Actinomycetota</taxon>
        <taxon>Actinomycetes</taxon>
        <taxon>Kitasatosporales</taxon>
        <taxon>Streptomycetaceae</taxon>
        <taxon>Streptomyces</taxon>
    </lineage>
</organism>
<evidence type="ECO:0000256" key="1">
    <source>
        <dbReference type="ARBA" id="ARBA00010617"/>
    </source>
</evidence>
<evidence type="ECO:0000313" key="2">
    <source>
        <dbReference type="EMBL" id="KOG48887.1"/>
    </source>
</evidence>
<dbReference type="InterPro" id="IPR002397">
    <property type="entry name" value="Cyt_P450_B"/>
</dbReference>
<dbReference type="PANTHER" id="PTHR46696:SF1">
    <property type="entry name" value="CYTOCHROME P450 YJIB-RELATED"/>
    <property type="match status" value="1"/>
</dbReference>
<dbReference type="InterPro" id="IPR017972">
    <property type="entry name" value="Cyt_P450_CS"/>
</dbReference>
<dbReference type="PROSITE" id="PS00086">
    <property type="entry name" value="CYTOCHROME_P450"/>
    <property type="match status" value="1"/>
</dbReference>
<dbReference type="InterPro" id="IPR036396">
    <property type="entry name" value="Cyt_P450_sf"/>
</dbReference>
<dbReference type="PRINTS" id="PR00359">
    <property type="entry name" value="BP450"/>
</dbReference>
<comment type="similarity">
    <text evidence="1">Belongs to the cytochrome P450 family.</text>
</comment>